<keyword evidence="2" id="KW-1185">Reference proteome</keyword>
<accession>A0ABP6GY15</accession>
<protein>
    <submittedName>
        <fullName evidence="1">Uncharacterized protein</fullName>
    </submittedName>
</protein>
<comment type="caution">
    <text evidence="1">The sequence shown here is derived from an EMBL/GenBank/DDBJ whole genome shotgun (WGS) entry which is preliminary data.</text>
</comment>
<reference evidence="2" key="1">
    <citation type="journal article" date="2019" name="Int. J. Syst. Evol. Microbiol.">
        <title>The Global Catalogue of Microorganisms (GCM) 10K type strain sequencing project: providing services to taxonomists for standard genome sequencing and annotation.</title>
        <authorList>
            <consortium name="The Broad Institute Genomics Platform"/>
            <consortium name="The Broad Institute Genome Sequencing Center for Infectious Disease"/>
            <person name="Wu L."/>
            <person name="Ma J."/>
        </authorList>
    </citation>
    <scope>NUCLEOTIDE SEQUENCE [LARGE SCALE GENOMIC DNA]</scope>
    <source>
        <strain evidence="2">JCM 16378</strain>
    </source>
</reference>
<proteinExistence type="predicted"/>
<dbReference type="EMBL" id="BAAARN010000001">
    <property type="protein sequence ID" value="GAA2731090.1"/>
    <property type="molecule type" value="Genomic_DNA"/>
</dbReference>
<organism evidence="1 2">
    <name type="scientific">Pedococcus aerophilus</name>
    <dbReference type="NCBI Taxonomy" id="436356"/>
    <lineage>
        <taxon>Bacteria</taxon>
        <taxon>Bacillati</taxon>
        <taxon>Actinomycetota</taxon>
        <taxon>Actinomycetes</taxon>
        <taxon>Micrococcales</taxon>
        <taxon>Intrasporangiaceae</taxon>
        <taxon>Pedococcus</taxon>
    </lineage>
</organism>
<name>A0ABP6GY15_9MICO</name>
<sequence length="80" mass="7915">MAVVDAVPDVVDGAGVVEGVDAVDEEELVAEAVAEVVPPSPLAVASSSRAPAEQEAVRVTARAAAVTAASGRMSAECRSP</sequence>
<dbReference type="Proteomes" id="UP001501326">
    <property type="component" value="Unassembled WGS sequence"/>
</dbReference>
<evidence type="ECO:0000313" key="1">
    <source>
        <dbReference type="EMBL" id="GAA2731090.1"/>
    </source>
</evidence>
<gene>
    <name evidence="1" type="ORF">GCM10009867_03900</name>
</gene>
<evidence type="ECO:0000313" key="2">
    <source>
        <dbReference type="Proteomes" id="UP001501326"/>
    </source>
</evidence>